<protein>
    <submittedName>
        <fullName evidence="2">Uncharacterized protein</fullName>
    </submittedName>
</protein>
<dbReference type="EMBL" id="HBHX01008358">
    <property type="protein sequence ID" value="CAE0103973.1"/>
    <property type="molecule type" value="Transcribed_RNA"/>
</dbReference>
<reference evidence="2" key="1">
    <citation type="submission" date="2021-01" db="EMBL/GenBank/DDBJ databases">
        <authorList>
            <person name="Corre E."/>
            <person name="Pelletier E."/>
            <person name="Niang G."/>
            <person name="Scheremetjew M."/>
            <person name="Finn R."/>
            <person name="Kale V."/>
            <person name="Holt S."/>
            <person name="Cochrane G."/>
            <person name="Meng A."/>
            <person name="Brown T."/>
            <person name="Cohen L."/>
        </authorList>
    </citation>
    <scope>NUCLEOTIDE SEQUENCE</scope>
    <source>
        <strain evidence="2">CCMP281</strain>
    </source>
</reference>
<feature type="compositionally biased region" description="Polar residues" evidence="1">
    <location>
        <begin position="38"/>
        <end position="48"/>
    </location>
</feature>
<feature type="compositionally biased region" description="Gly residues" evidence="1">
    <location>
        <begin position="100"/>
        <end position="110"/>
    </location>
</feature>
<accession>A0A7S3ERU7</accession>
<proteinExistence type="predicted"/>
<evidence type="ECO:0000256" key="1">
    <source>
        <dbReference type="SAM" id="MobiDB-lite"/>
    </source>
</evidence>
<name>A0A7S3ERU7_9EUKA</name>
<gene>
    <name evidence="2" type="ORF">HERI1096_LOCUS4631</name>
</gene>
<dbReference type="AlphaFoldDB" id="A0A7S3ERU7"/>
<feature type="region of interest" description="Disordered" evidence="1">
    <location>
        <begin position="97"/>
        <end position="127"/>
    </location>
</feature>
<organism evidence="2">
    <name type="scientific">Haptolina ericina</name>
    <dbReference type="NCBI Taxonomy" id="156174"/>
    <lineage>
        <taxon>Eukaryota</taxon>
        <taxon>Haptista</taxon>
        <taxon>Haptophyta</taxon>
        <taxon>Prymnesiophyceae</taxon>
        <taxon>Prymnesiales</taxon>
        <taxon>Prymnesiaceae</taxon>
        <taxon>Haptolina</taxon>
    </lineage>
</organism>
<sequence length="127" mass="13116">MRGSAPPPIKVFGLGGVGDGGGLSAWNGDAESADGLQSGPSHHSQQEWSDNALTEITLQHQQQLLQPLSSNLDSSITDAMASDWMGTYEQQHILCEDTLGGRGSPSGGSPLGTPTGVLPELSDFGVD</sequence>
<feature type="region of interest" description="Disordered" evidence="1">
    <location>
        <begin position="20"/>
        <end position="48"/>
    </location>
</feature>
<evidence type="ECO:0000313" key="2">
    <source>
        <dbReference type="EMBL" id="CAE0103973.1"/>
    </source>
</evidence>